<protein>
    <recommendedName>
        <fullName evidence="4">VCBS repeat-containing protein</fullName>
    </recommendedName>
</protein>
<keyword evidence="2" id="KW-0614">Plasmid</keyword>
<accession>A0A5D9A0C7</accession>
<comment type="caution">
    <text evidence="2">The sequence shown here is derived from an EMBL/GenBank/DDBJ whole genome shotgun (WGS) entry which is preliminary data.</text>
</comment>
<evidence type="ECO:0008006" key="4">
    <source>
        <dbReference type="Google" id="ProtNLM"/>
    </source>
</evidence>
<dbReference type="AlphaFoldDB" id="A0A5D9A0C7"/>
<evidence type="ECO:0000256" key="1">
    <source>
        <dbReference type="SAM" id="SignalP"/>
    </source>
</evidence>
<organism evidence="2 3">
    <name type="scientific">Chryseobacterium panacisoli</name>
    <dbReference type="NCBI Taxonomy" id="1807141"/>
    <lineage>
        <taxon>Bacteria</taxon>
        <taxon>Pseudomonadati</taxon>
        <taxon>Bacteroidota</taxon>
        <taxon>Flavobacteriia</taxon>
        <taxon>Flavobacteriales</taxon>
        <taxon>Weeksellaceae</taxon>
        <taxon>Chryseobacterium group</taxon>
        <taxon>Chryseobacterium</taxon>
    </lineage>
</organism>
<gene>
    <name evidence="2" type="ORF">FW781_10450</name>
</gene>
<proteinExistence type="predicted"/>
<dbReference type="Proteomes" id="UP000323884">
    <property type="component" value="Unassembled WGS sequence"/>
</dbReference>
<keyword evidence="1" id="KW-0732">Signal</keyword>
<reference evidence="2 3" key="1">
    <citation type="submission" date="2019-08" db="EMBL/GenBank/DDBJ databases">
        <title>Draft genome sequence of Chryseobacterium sp. Gsoil 183.</title>
        <authorList>
            <person name="Im W.-T."/>
        </authorList>
    </citation>
    <scope>NUCLEOTIDE SEQUENCE [LARGE SCALE GENOMIC DNA]</scope>
    <source>
        <strain evidence="2 3">Gsoil 183</strain>
        <plasmid evidence="2">unnamed1</plasmid>
    </source>
</reference>
<feature type="chain" id="PRO_5023014186" description="VCBS repeat-containing protein" evidence="1">
    <location>
        <begin position="20"/>
        <end position="227"/>
    </location>
</feature>
<dbReference type="RefSeq" id="WP_149387308.1">
    <property type="nucleotide sequence ID" value="NZ_VTRU01000001.1"/>
</dbReference>
<evidence type="ECO:0000313" key="2">
    <source>
        <dbReference type="EMBL" id="TZG00312.1"/>
    </source>
</evidence>
<sequence length="227" mass="26388">MIKSFFSFWVVLSATSLWAQNLKKFSVPKGHIQIAEAKGDLDKDGKDETVLVFDTDVKASDKQKLEGTSDYTRVFYILKNENNSLKVWKENSAILFSSGFGFYPSDNTLKINIKNNCLIIEQLFFTNSRHTQQYKHTFRFQNGDFYLIGSHDHFEDTCDFSFTNEINFSTDKVVIDREYSSCDDDTKVPENSHKEFTHKFPALIKMNDFFIGDHKFKIPGLKEDFVF</sequence>
<name>A0A5D9A0C7_9FLAO</name>
<keyword evidence="3" id="KW-1185">Reference proteome</keyword>
<dbReference type="EMBL" id="VTRU01000001">
    <property type="protein sequence ID" value="TZG00312.1"/>
    <property type="molecule type" value="Genomic_DNA"/>
</dbReference>
<dbReference type="OrthoDB" id="86940at2"/>
<evidence type="ECO:0000313" key="3">
    <source>
        <dbReference type="Proteomes" id="UP000323884"/>
    </source>
</evidence>
<feature type="signal peptide" evidence="1">
    <location>
        <begin position="1"/>
        <end position="19"/>
    </location>
</feature>
<geneLocation type="plasmid" evidence="2">
    <name>unnamed1</name>
</geneLocation>